<dbReference type="EMBL" id="BDCX01000078">
    <property type="protein sequence ID" value="GAT71535.1"/>
    <property type="molecule type" value="Genomic_DNA"/>
</dbReference>
<name>A0A171DR60_9ACTN</name>
<protein>
    <submittedName>
        <fullName evidence="1">Uncharacterized protein</fullName>
    </submittedName>
</protein>
<sequence length="66" mass="6876">MPAWVERTVWPCGAVHAVVAEDFSPQYDTTQPPPAGTCTSGVVCSARVTVSDALACAATTPRSTPR</sequence>
<proteinExistence type="predicted"/>
<dbReference type="Proteomes" id="UP000077701">
    <property type="component" value="Unassembled WGS sequence"/>
</dbReference>
<gene>
    <name evidence="1" type="ORF">PS9374_07228</name>
</gene>
<evidence type="ECO:0000313" key="1">
    <source>
        <dbReference type="EMBL" id="GAT71535.1"/>
    </source>
</evidence>
<organism evidence="1 2">
    <name type="scientific">Planomonospora sphaerica</name>
    <dbReference type="NCBI Taxonomy" id="161355"/>
    <lineage>
        <taxon>Bacteria</taxon>
        <taxon>Bacillati</taxon>
        <taxon>Actinomycetota</taxon>
        <taxon>Actinomycetes</taxon>
        <taxon>Streptosporangiales</taxon>
        <taxon>Streptosporangiaceae</taxon>
        <taxon>Planomonospora</taxon>
    </lineage>
</organism>
<keyword evidence="2" id="KW-1185">Reference proteome</keyword>
<reference evidence="2" key="2">
    <citation type="submission" date="2016-04" db="EMBL/GenBank/DDBJ databases">
        <title>Planomonospora sphaerica JCM9374 whole genome shotgun sequence.</title>
        <authorList>
            <person name="Suzuki T."/>
            <person name="Dohra H."/>
            <person name="Kodani S."/>
        </authorList>
    </citation>
    <scope>NUCLEOTIDE SEQUENCE [LARGE SCALE GENOMIC DNA]</scope>
    <source>
        <strain evidence="2">JCM 9374</strain>
    </source>
</reference>
<evidence type="ECO:0000313" key="2">
    <source>
        <dbReference type="Proteomes" id="UP000077701"/>
    </source>
</evidence>
<reference evidence="1 2" key="1">
    <citation type="journal article" date="2016" name="Genome Announc.">
        <title>Draft Genome Sequence of Planomonospora sphaerica JCM9374, a Rare Actinomycete.</title>
        <authorList>
            <person name="Dohra H."/>
            <person name="Suzuki T."/>
            <person name="Inoue Y."/>
            <person name="Kodani S."/>
        </authorList>
    </citation>
    <scope>NUCLEOTIDE SEQUENCE [LARGE SCALE GENOMIC DNA]</scope>
    <source>
        <strain evidence="1 2">JCM 9374</strain>
    </source>
</reference>
<comment type="caution">
    <text evidence="1">The sequence shown here is derived from an EMBL/GenBank/DDBJ whole genome shotgun (WGS) entry which is preliminary data.</text>
</comment>
<dbReference type="AlphaFoldDB" id="A0A171DR60"/>
<accession>A0A171DR60</accession>